<evidence type="ECO:0000256" key="2">
    <source>
        <dbReference type="ARBA" id="ARBA00008766"/>
    </source>
</evidence>
<evidence type="ECO:0000256" key="3">
    <source>
        <dbReference type="ARBA" id="ARBA00022723"/>
    </source>
</evidence>
<feature type="domain" description="PPIase cyclophilin-type" evidence="6">
    <location>
        <begin position="656"/>
        <end position="815"/>
    </location>
</feature>
<dbReference type="GO" id="GO:0046872">
    <property type="term" value="F:metal ion binding"/>
    <property type="evidence" value="ECO:0007669"/>
    <property type="project" value="UniProtKB-KW"/>
</dbReference>
<dbReference type="SUPFAM" id="SSF55920">
    <property type="entry name" value="Creatinase/aminopeptidase"/>
    <property type="match status" value="1"/>
</dbReference>
<dbReference type="PANTHER" id="PTHR43763">
    <property type="entry name" value="XAA-PRO AMINOPEPTIDASE 1"/>
    <property type="match status" value="1"/>
</dbReference>
<gene>
    <name evidence="7" type="ORF">CCAE0312_LOCUS2055</name>
</gene>
<dbReference type="InterPro" id="IPR002130">
    <property type="entry name" value="Cyclophilin-type_PPIase_dom"/>
</dbReference>
<dbReference type="PROSITE" id="PS50072">
    <property type="entry name" value="CSA_PPIASE_2"/>
    <property type="match status" value="1"/>
</dbReference>
<dbReference type="InterPro" id="IPR050422">
    <property type="entry name" value="X-Pro_aminopeptidase_P"/>
</dbReference>
<organism evidence="7">
    <name type="scientific">Compsopogon caeruleus</name>
    <dbReference type="NCBI Taxonomy" id="31354"/>
    <lineage>
        <taxon>Eukaryota</taxon>
        <taxon>Rhodophyta</taxon>
        <taxon>Compsopogonophyceae</taxon>
        <taxon>Compsopogonales</taxon>
        <taxon>Compsopogonaceae</taxon>
        <taxon>Compsopogon</taxon>
    </lineage>
</organism>
<dbReference type="InterPro" id="IPR000994">
    <property type="entry name" value="Pept_M24"/>
</dbReference>
<accession>A0A7S1T924</accession>
<dbReference type="InterPro" id="IPR000587">
    <property type="entry name" value="Creatinase_N"/>
</dbReference>
<dbReference type="SUPFAM" id="SSF53092">
    <property type="entry name" value="Creatinase/prolidase N-terminal domain"/>
    <property type="match status" value="1"/>
</dbReference>
<evidence type="ECO:0000256" key="1">
    <source>
        <dbReference type="ARBA" id="ARBA00001936"/>
    </source>
</evidence>
<proteinExistence type="inferred from homology"/>
<dbReference type="AlphaFoldDB" id="A0A7S1T924"/>
<dbReference type="Gene3D" id="2.40.100.10">
    <property type="entry name" value="Cyclophilin-like"/>
    <property type="match status" value="1"/>
</dbReference>
<dbReference type="Pfam" id="PF00160">
    <property type="entry name" value="Pro_isomerase"/>
    <property type="match status" value="1"/>
</dbReference>
<dbReference type="InterPro" id="IPR029149">
    <property type="entry name" value="Creatin/AminoP/Spt16_N"/>
</dbReference>
<keyword evidence="4" id="KW-0378">Hydrolase</keyword>
<comment type="similarity">
    <text evidence="2">Belongs to the peptidase M24B family.</text>
</comment>
<evidence type="ECO:0000256" key="5">
    <source>
        <dbReference type="ARBA" id="ARBA00023211"/>
    </source>
</evidence>
<sequence>MADRGIDALLVPSRDPHNTEMVPPRFARREFVSCFSGSAGTAVVTKEEALLWTDGRYFLQAERELPDGWTLMRDGDMGSPTIPQWLVEHLPDGAVVSADSRVISLTEHDRLKQAGVTLKLANENIVDTIWGEQRPHLPPSAARIHPVVIAGASIQEKVDAICQDMERANVDAFVCSMLDEVCWLVNIRGLDVPCVPVVYAYAIVHKSGDVSLFIDEDKVSDQVRTVLESSRVSVLPYDDIFTAIAELAKRESRFWMDPSTCTYALYDATQSIGGAEVDVIFDQSPVLRRKSIKNTAELQGMRDAHLRDGAALCAFLDHLEKIIESGEEPTEFQVGEMVRAFRARQEGFIDTSFDTIAGSGPNGAIIHYRAERDQSRTVNLRDLFLLDSGGQYVDGTTDVTRTMHFGKPSDRERDCFTRVLQGHIALSSTIFPEGTTGFQLDPFARQWLWRAGLDYRHGTGHGVGASLNVHEGPQSISPRTGNMTPLMAGMIVSNEPGFYEEGAFGIRIENLCEIEMIENLDVTGKRGFLGFKPITLVPIQQKMIRLESLSLQEREWMDAYHERVWSSISPLIADEAKDWLWKHTRPLAENFSVESGMTRRAFGITALSLMLSSGLSALPTSNLRALASESLERSTETSLDKFSLRASEPRITQQCFLDISIAGMSPERLVVGLYGEVVPKTTQNFVSLCEGSTGVSYRGSQVYRVVHGLTIQAGNIGPDGTEDGQSSFGLPFERENFKIMHDVEGVISMVNRKDGLNDSRFFFTTVSDSGYLDDKYCAFGRIIWGRDFLHKLDLLPVIGPKNRPRDDVRIVNCGILSSEEMLRTLDPTAC</sequence>
<dbReference type="SUPFAM" id="SSF50891">
    <property type="entry name" value="Cyclophilin-like"/>
    <property type="match status" value="1"/>
</dbReference>
<dbReference type="Pfam" id="PF01321">
    <property type="entry name" value="Creatinase_N"/>
    <property type="match status" value="1"/>
</dbReference>
<dbReference type="InterPro" id="IPR036005">
    <property type="entry name" value="Creatinase/aminopeptidase-like"/>
</dbReference>
<dbReference type="CDD" id="cd01085">
    <property type="entry name" value="APP"/>
    <property type="match status" value="1"/>
</dbReference>
<name>A0A7S1T924_9RHOD</name>
<dbReference type="PANTHER" id="PTHR43763:SF6">
    <property type="entry name" value="XAA-PRO AMINOPEPTIDASE 1"/>
    <property type="match status" value="1"/>
</dbReference>
<dbReference type="EMBL" id="HBGH01003764">
    <property type="protein sequence ID" value="CAD9229478.1"/>
    <property type="molecule type" value="Transcribed_RNA"/>
</dbReference>
<protein>
    <recommendedName>
        <fullName evidence="6">PPIase cyclophilin-type domain-containing protein</fullName>
    </recommendedName>
</protein>
<dbReference type="Gene3D" id="3.90.230.10">
    <property type="entry name" value="Creatinase/methionine aminopeptidase superfamily"/>
    <property type="match status" value="1"/>
</dbReference>
<dbReference type="InterPro" id="IPR033740">
    <property type="entry name" value="Pept_M24B"/>
</dbReference>
<dbReference type="InterPro" id="IPR032416">
    <property type="entry name" value="Peptidase_M24_C"/>
</dbReference>
<dbReference type="GO" id="GO:0005737">
    <property type="term" value="C:cytoplasm"/>
    <property type="evidence" value="ECO:0007669"/>
    <property type="project" value="UniProtKB-ARBA"/>
</dbReference>
<evidence type="ECO:0000313" key="7">
    <source>
        <dbReference type="EMBL" id="CAD9229478.1"/>
    </source>
</evidence>
<comment type="cofactor">
    <cofactor evidence="1">
        <name>Mn(2+)</name>
        <dbReference type="ChEBI" id="CHEBI:29035"/>
    </cofactor>
</comment>
<keyword evidence="3" id="KW-0479">Metal-binding</keyword>
<reference evidence="7" key="1">
    <citation type="submission" date="2021-01" db="EMBL/GenBank/DDBJ databases">
        <authorList>
            <person name="Corre E."/>
            <person name="Pelletier E."/>
            <person name="Niang G."/>
            <person name="Scheremetjew M."/>
            <person name="Finn R."/>
            <person name="Kale V."/>
            <person name="Holt S."/>
            <person name="Cochrane G."/>
            <person name="Meng A."/>
            <person name="Brown T."/>
            <person name="Cohen L."/>
        </authorList>
    </citation>
    <scope>NUCLEOTIDE SEQUENCE</scope>
    <source>
        <strain evidence="7">SAG 36.94</strain>
    </source>
</reference>
<dbReference type="InterPro" id="IPR029000">
    <property type="entry name" value="Cyclophilin-like_dom_sf"/>
</dbReference>
<dbReference type="Pfam" id="PF16189">
    <property type="entry name" value="Creatinase_N_2"/>
    <property type="match status" value="1"/>
</dbReference>
<evidence type="ECO:0000256" key="4">
    <source>
        <dbReference type="ARBA" id="ARBA00022801"/>
    </source>
</evidence>
<keyword evidence="5" id="KW-0464">Manganese</keyword>
<dbReference type="Pfam" id="PF16188">
    <property type="entry name" value="Peptidase_M24_C"/>
    <property type="match status" value="1"/>
</dbReference>
<dbReference type="Gene3D" id="3.40.350.10">
    <property type="entry name" value="Creatinase/prolidase N-terminal domain"/>
    <property type="match status" value="2"/>
</dbReference>
<dbReference type="PRINTS" id="PR00153">
    <property type="entry name" value="CSAPPISMRASE"/>
</dbReference>
<dbReference type="Pfam" id="PF00557">
    <property type="entry name" value="Peptidase_M24"/>
    <property type="match status" value="1"/>
</dbReference>
<dbReference type="GO" id="GO:0070006">
    <property type="term" value="F:metalloaminopeptidase activity"/>
    <property type="evidence" value="ECO:0007669"/>
    <property type="project" value="InterPro"/>
</dbReference>
<dbReference type="GO" id="GO:0003755">
    <property type="term" value="F:peptidyl-prolyl cis-trans isomerase activity"/>
    <property type="evidence" value="ECO:0007669"/>
    <property type="project" value="InterPro"/>
</dbReference>
<evidence type="ECO:0000259" key="6">
    <source>
        <dbReference type="PROSITE" id="PS50072"/>
    </source>
</evidence>
<dbReference type="FunFam" id="3.90.230.10:FF:000007">
    <property type="entry name" value="Xaa-Pro aminopeptidase P"/>
    <property type="match status" value="1"/>
</dbReference>